<reference evidence="2" key="1">
    <citation type="journal article" date="2002" name="Science">
        <title>The draft genome of Ciona intestinalis: insights into chordate and vertebrate origins.</title>
        <authorList>
            <person name="Dehal P."/>
            <person name="Satou Y."/>
            <person name="Campbell R.K."/>
            <person name="Chapman J."/>
            <person name="Degnan B."/>
            <person name="De Tomaso A."/>
            <person name="Davidson B."/>
            <person name="Di Gregorio A."/>
            <person name="Gelpke M."/>
            <person name="Goodstein D.M."/>
            <person name="Harafuji N."/>
            <person name="Hastings K.E."/>
            <person name="Ho I."/>
            <person name="Hotta K."/>
            <person name="Huang W."/>
            <person name="Kawashima T."/>
            <person name="Lemaire P."/>
            <person name="Martinez D."/>
            <person name="Meinertzhagen I.A."/>
            <person name="Necula S."/>
            <person name="Nonaka M."/>
            <person name="Putnam N."/>
            <person name="Rash S."/>
            <person name="Saiga H."/>
            <person name="Satake M."/>
            <person name="Terry A."/>
            <person name="Yamada L."/>
            <person name="Wang H.G."/>
            <person name="Awazu S."/>
            <person name="Azumi K."/>
            <person name="Boore J."/>
            <person name="Branno M."/>
            <person name="Chin-Bow S."/>
            <person name="DeSantis R."/>
            <person name="Doyle S."/>
            <person name="Francino P."/>
            <person name="Keys D.N."/>
            <person name="Haga S."/>
            <person name="Hayashi H."/>
            <person name="Hino K."/>
            <person name="Imai K.S."/>
            <person name="Inaba K."/>
            <person name="Kano S."/>
            <person name="Kobayashi K."/>
            <person name="Kobayashi M."/>
            <person name="Lee B.I."/>
            <person name="Makabe K.W."/>
            <person name="Manohar C."/>
            <person name="Matassi G."/>
            <person name="Medina M."/>
            <person name="Mochizuki Y."/>
            <person name="Mount S."/>
            <person name="Morishita T."/>
            <person name="Miura S."/>
            <person name="Nakayama A."/>
            <person name="Nishizaka S."/>
            <person name="Nomoto H."/>
            <person name="Ohta F."/>
            <person name="Oishi K."/>
            <person name="Rigoutsos I."/>
            <person name="Sano M."/>
            <person name="Sasaki A."/>
            <person name="Sasakura Y."/>
            <person name="Shoguchi E."/>
            <person name="Shin-i T."/>
            <person name="Spagnuolo A."/>
            <person name="Stainier D."/>
            <person name="Suzuki M.M."/>
            <person name="Tassy O."/>
            <person name="Takatori N."/>
            <person name="Tokuoka M."/>
            <person name="Yagi K."/>
            <person name="Yoshizaki F."/>
            <person name="Wada S."/>
            <person name="Zhang C."/>
            <person name="Hyatt P.D."/>
            <person name="Larimer F."/>
            <person name="Detter C."/>
            <person name="Doggett N."/>
            <person name="Glavina T."/>
            <person name="Hawkins T."/>
            <person name="Richardson P."/>
            <person name="Lucas S."/>
            <person name="Kohara Y."/>
            <person name="Levine M."/>
            <person name="Satoh N."/>
            <person name="Rokhsar D.S."/>
        </authorList>
    </citation>
    <scope>NUCLEOTIDE SEQUENCE [LARGE SCALE GENOMIC DNA]</scope>
</reference>
<name>F6TTG1_CIOIN</name>
<dbReference type="Ensembl" id="ENSCINT00000024328.2">
    <property type="protein sequence ID" value="ENSCINP00000024082.2"/>
    <property type="gene ID" value="ENSCING00000013031.2"/>
</dbReference>
<keyword evidence="2" id="KW-1185">Reference proteome</keyword>
<sequence>RSVDGVTVSIDPFQALVPGPIPGRRRCFDFFILLLVL</sequence>
<accession>F6TTG1</accession>
<evidence type="ECO:0000313" key="2">
    <source>
        <dbReference type="Proteomes" id="UP000008144"/>
    </source>
</evidence>
<evidence type="ECO:0000313" key="1">
    <source>
        <dbReference type="Ensembl" id="ENSCINP00000024082.2"/>
    </source>
</evidence>
<proteinExistence type="predicted"/>
<protein>
    <submittedName>
        <fullName evidence="1">Uncharacterized protein</fullName>
    </submittedName>
</protein>
<organism evidence="1 2">
    <name type="scientific">Ciona intestinalis</name>
    <name type="common">Transparent sea squirt</name>
    <name type="synonym">Ascidia intestinalis</name>
    <dbReference type="NCBI Taxonomy" id="7719"/>
    <lineage>
        <taxon>Eukaryota</taxon>
        <taxon>Metazoa</taxon>
        <taxon>Chordata</taxon>
        <taxon>Tunicata</taxon>
        <taxon>Ascidiacea</taxon>
        <taxon>Phlebobranchia</taxon>
        <taxon>Cionidae</taxon>
        <taxon>Ciona</taxon>
    </lineage>
</organism>
<dbReference type="HOGENOM" id="CLU_3353323_0_0_1"/>
<reference evidence="1" key="2">
    <citation type="submission" date="2025-08" db="UniProtKB">
        <authorList>
            <consortium name="Ensembl"/>
        </authorList>
    </citation>
    <scope>IDENTIFICATION</scope>
</reference>
<reference evidence="1" key="3">
    <citation type="submission" date="2025-09" db="UniProtKB">
        <authorList>
            <consortium name="Ensembl"/>
        </authorList>
    </citation>
    <scope>IDENTIFICATION</scope>
</reference>
<dbReference type="AlphaFoldDB" id="F6TTG1"/>
<dbReference type="Proteomes" id="UP000008144">
    <property type="component" value="Unassembled WGS sequence"/>
</dbReference>
<dbReference type="InParanoid" id="F6TTG1"/>